<protein>
    <recommendedName>
        <fullName evidence="1">DUF6966 domain-containing protein</fullName>
    </recommendedName>
</protein>
<dbReference type="EMBL" id="JAJQKU010000002">
    <property type="protein sequence ID" value="MCD9097192.1"/>
    <property type="molecule type" value="Genomic_DNA"/>
</dbReference>
<sequence>MPDRRAQLDTLRIHLGALVAMLRLDWDCTWTRHFESCLSRAELLAKDAPDQDALNALSGAVMHVFGGMGSFNDYAPWRNGQVIRGMEGLDAASGAVYDAALELRRIDA</sequence>
<gene>
    <name evidence="2" type="ORF">LTT95_09620</name>
</gene>
<dbReference type="RefSeq" id="WP_232136141.1">
    <property type="nucleotide sequence ID" value="NZ_CP089507.1"/>
</dbReference>
<reference evidence="2" key="1">
    <citation type="submission" date="2021-12" db="EMBL/GenBank/DDBJ databases">
        <authorList>
            <person name="Ulrich A."/>
        </authorList>
    </citation>
    <scope>NUCLEOTIDE SEQUENCE</scope>
    <source>
        <strain evidence="2">A1P009</strain>
    </source>
</reference>
<name>A0ABS8UDW7_9GAMM</name>
<dbReference type="InterPro" id="IPR054239">
    <property type="entry name" value="DUF6966"/>
</dbReference>
<evidence type="ECO:0000313" key="2">
    <source>
        <dbReference type="EMBL" id="MCD9097192.1"/>
    </source>
</evidence>
<dbReference type="Proteomes" id="UP001430360">
    <property type="component" value="Unassembled WGS sequence"/>
</dbReference>
<reference evidence="2" key="2">
    <citation type="journal article" date="2022" name="Syst. Appl. Microbiol.">
        <title>Physiological and genomic characterisation of Luteimonas fraxinea sp. nov., a bacterial species associated with trees tolerant to ash dieback.</title>
        <authorList>
            <person name="Ulrich K."/>
            <person name="Becker R."/>
            <person name="Behrendt U."/>
            <person name="Kube M."/>
            <person name="Schneck V."/>
            <person name="Ulrich A."/>
        </authorList>
    </citation>
    <scope>NUCLEOTIDE SEQUENCE</scope>
    <source>
        <strain evidence="2">A1P009</strain>
    </source>
</reference>
<organism evidence="2 3">
    <name type="scientific">Luteimonas fraxinea</name>
    <dbReference type="NCBI Taxonomy" id="2901869"/>
    <lineage>
        <taxon>Bacteria</taxon>
        <taxon>Pseudomonadati</taxon>
        <taxon>Pseudomonadota</taxon>
        <taxon>Gammaproteobacteria</taxon>
        <taxon>Lysobacterales</taxon>
        <taxon>Lysobacteraceae</taxon>
        <taxon>Luteimonas</taxon>
    </lineage>
</organism>
<keyword evidence="3" id="KW-1185">Reference proteome</keyword>
<evidence type="ECO:0000313" key="3">
    <source>
        <dbReference type="Proteomes" id="UP001430360"/>
    </source>
</evidence>
<comment type="caution">
    <text evidence="2">The sequence shown here is derived from an EMBL/GenBank/DDBJ whole genome shotgun (WGS) entry which is preliminary data.</text>
</comment>
<feature type="domain" description="DUF6966" evidence="1">
    <location>
        <begin position="27"/>
        <end position="83"/>
    </location>
</feature>
<evidence type="ECO:0000259" key="1">
    <source>
        <dbReference type="Pfam" id="PF22294"/>
    </source>
</evidence>
<accession>A0ABS8UDW7</accession>
<dbReference type="Pfam" id="PF22294">
    <property type="entry name" value="DUF6966"/>
    <property type="match status" value="1"/>
</dbReference>
<proteinExistence type="predicted"/>